<evidence type="ECO:0000259" key="3">
    <source>
        <dbReference type="Pfam" id="PF20469"/>
    </source>
</evidence>
<dbReference type="Pfam" id="PF20469">
    <property type="entry name" value="OLD-like_TOPRIM"/>
    <property type="match status" value="1"/>
</dbReference>
<organism evidence="4 5">
    <name type="scientific">Leucobacter albus</name>
    <dbReference type="NCBI Taxonomy" id="272210"/>
    <lineage>
        <taxon>Bacteria</taxon>
        <taxon>Bacillati</taxon>
        <taxon>Actinomycetota</taxon>
        <taxon>Actinomycetes</taxon>
        <taxon>Micrococcales</taxon>
        <taxon>Microbacteriaceae</taxon>
        <taxon>Leucobacter</taxon>
    </lineage>
</organism>
<dbReference type="Gene3D" id="3.40.50.300">
    <property type="entry name" value="P-loop containing nucleotide triphosphate hydrolases"/>
    <property type="match status" value="2"/>
</dbReference>
<proteinExistence type="predicted"/>
<keyword evidence="4" id="KW-0540">Nuclease</keyword>
<dbReference type="CDD" id="cd01026">
    <property type="entry name" value="TOPRIM_OLD"/>
    <property type="match status" value="1"/>
</dbReference>
<dbReference type="GO" id="GO:0004519">
    <property type="term" value="F:endonuclease activity"/>
    <property type="evidence" value="ECO:0007669"/>
    <property type="project" value="UniProtKB-KW"/>
</dbReference>
<dbReference type="InterPro" id="IPR027417">
    <property type="entry name" value="P-loop_NTPase"/>
</dbReference>
<comment type="caution">
    <text evidence="4">The sequence shown here is derived from an EMBL/GenBank/DDBJ whole genome shotgun (WGS) entry which is preliminary data.</text>
</comment>
<evidence type="ECO:0000259" key="2">
    <source>
        <dbReference type="Pfam" id="PF13476"/>
    </source>
</evidence>
<dbReference type="InterPro" id="IPR034139">
    <property type="entry name" value="TOPRIM_OLD"/>
</dbReference>
<dbReference type="PANTHER" id="PTHR43581">
    <property type="entry name" value="ATP/GTP PHOSPHATASE"/>
    <property type="match status" value="1"/>
</dbReference>
<dbReference type="PANTHER" id="PTHR43581:SF4">
    <property type="entry name" value="ATP_GTP PHOSPHATASE"/>
    <property type="match status" value="1"/>
</dbReference>
<dbReference type="InterPro" id="IPR003959">
    <property type="entry name" value="ATPase_AAA_core"/>
</dbReference>
<evidence type="ECO:0000313" key="5">
    <source>
        <dbReference type="Proteomes" id="UP001597181"/>
    </source>
</evidence>
<keyword evidence="5" id="KW-1185">Reference proteome</keyword>
<dbReference type="Proteomes" id="UP001597181">
    <property type="component" value="Unassembled WGS sequence"/>
</dbReference>
<evidence type="ECO:0000259" key="1">
    <source>
        <dbReference type="Pfam" id="PF13304"/>
    </source>
</evidence>
<gene>
    <name evidence="4" type="ORF">ACFQ3U_01720</name>
</gene>
<dbReference type="EMBL" id="JBHTLY010000001">
    <property type="protein sequence ID" value="MFD1200613.1"/>
    <property type="molecule type" value="Genomic_DNA"/>
</dbReference>
<protein>
    <submittedName>
        <fullName evidence="4">ATP-dependent endonuclease</fullName>
    </submittedName>
</protein>
<feature type="domain" description="OLD protein-like TOPRIM" evidence="3">
    <location>
        <begin position="373"/>
        <end position="436"/>
    </location>
</feature>
<dbReference type="Pfam" id="PF13476">
    <property type="entry name" value="AAA_23"/>
    <property type="match status" value="1"/>
</dbReference>
<dbReference type="SUPFAM" id="SSF52540">
    <property type="entry name" value="P-loop containing nucleoside triphosphate hydrolases"/>
    <property type="match status" value="1"/>
</dbReference>
<accession>A0ABW3TM70</accession>
<keyword evidence="4" id="KW-0255">Endonuclease</keyword>
<dbReference type="Pfam" id="PF13304">
    <property type="entry name" value="AAA_21"/>
    <property type="match status" value="1"/>
</dbReference>
<feature type="domain" description="Rad50/SbcC-type AAA" evidence="2">
    <location>
        <begin position="5"/>
        <end position="68"/>
    </location>
</feature>
<keyword evidence="4" id="KW-0378">Hydrolase</keyword>
<feature type="domain" description="ATPase AAA-type core" evidence="1">
    <location>
        <begin position="257"/>
        <end position="329"/>
    </location>
</feature>
<sequence>MITRIKATNYRCFKSLDFVPHEGMNIIVGGNEAGKSTLLEVISLLVGGRVRGRWAADDLNPYWFNHDVVRQYFAAHKAGQNPALPEIDLEIYFSDDAPGVATLLGAHNSLRLKCPGIRMRVRPDSDHHAELEAYLAEDELPELLPTDLYQVSWHAFSGDPITRQPRGLGVALVNSNTSSTHSGVDYKLRQLLRDFVKPQESAKIALEHRTSKAKISNGILRTVNERIAKDEGSFGVSLQMDQSANSNWDTVVAPHVEETPFAMLGQGRQVATKIALAMSRSAEHTQLVLLEEPENHLSHTELQSVIEKIQTLSNGRQCFVTTHSSFVLNRLGFKSLHLMHESRIIPFDASAISADTMAYFKKQSGYDTLRLVLANRVVVVEGPSDEMIFNLAFEKVKGRSPRAAGVDVITLGTRGKRALELGKALGRKMAVLRDNDDQEPDHWRAPVSDYLEDGVREMFIGATSLGRTLEPQMIEAGNDTALRILFGLDAKDDLLKYMLSQKTEWAWRVADSEPGLVWPTYIQEAIEFIDAS</sequence>
<dbReference type="InterPro" id="IPR038729">
    <property type="entry name" value="Rad50/SbcC_AAA"/>
</dbReference>
<dbReference type="RefSeq" id="WP_343958977.1">
    <property type="nucleotide sequence ID" value="NZ_BAAAKZ010000003.1"/>
</dbReference>
<evidence type="ECO:0000313" key="4">
    <source>
        <dbReference type="EMBL" id="MFD1200613.1"/>
    </source>
</evidence>
<dbReference type="InterPro" id="IPR051396">
    <property type="entry name" value="Bact_Antivir_Def_Nuclease"/>
</dbReference>
<name>A0ABW3TM70_9MICO</name>
<reference evidence="5" key="1">
    <citation type="journal article" date="2019" name="Int. J. Syst. Evol. Microbiol.">
        <title>The Global Catalogue of Microorganisms (GCM) 10K type strain sequencing project: providing services to taxonomists for standard genome sequencing and annotation.</title>
        <authorList>
            <consortium name="The Broad Institute Genomics Platform"/>
            <consortium name="The Broad Institute Genome Sequencing Center for Infectious Disease"/>
            <person name="Wu L."/>
            <person name="Ma J."/>
        </authorList>
    </citation>
    <scope>NUCLEOTIDE SEQUENCE [LARGE SCALE GENOMIC DNA]</scope>
    <source>
        <strain evidence="5">CCUG 50213</strain>
    </source>
</reference>